<sequence length="63" mass="6865">MTVVQQHKPNFEMLRRAFDNGDVALLECQLKATGQPVAVVVAVNRDSNGFAFVPVAMMFSGNP</sequence>
<dbReference type="RefSeq" id="WP_390621936.1">
    <property type="nucleotide sequence ID" value="NZ_SJPG01000001.1"/>
</dbReference>
<organism evidence="1 2">
    <name type="scientific">Rubinisphaera italica</name>
    <dbReference type="NCBI Taxonomy" id="2527969"/>
    <lineage>
        <taxon>Bacteria</taxon>
        <taxon>Pseudomonadati</taxon>
        <taxon>Planctomycetota</taxon>
        <taxon>Planctomycetia</taxon>
        <taxon>Planctomycetales</taxon>
        <taxon>Planctomycetaceae</taxon>
        <taxon>Rubinisphaera</taxon>
    </lineage>
</organism>
<name>A0A5C5XP94_9PLAN</name>
<dbReference type="InterPro" id="IPR046120">
    <property type="entry name" value="DUF6117"/>
</dbReference>
<protein>
    <submittedName>
        <fullName evidence="1">Uncharacterized protein</fullName>
    </submittedName>
</protein>
<accession>A0A5C5XP94</accession>
<evidence type="ECO:0000313" key="2">
    <source>
        <dbReference type="Proteomes" id="UP000316095"/>
    </source>
</evidence>
<dbReference type="AlphaFoldDB" id="A0A5C5XP94"/>
<dbReference type="EMBL" id="SJPG01000001">
    <property type="protein sequence ID" value="TWT64389.1"/>
    <property type="molecule type" value="Genomic_DNA"/>
</dbReference>
<evidence type="ECO:0000313" key="1">
    <source>
        <dbReference type="EMBL" id="TWT64389.1"/>
    </source>
</evidence>
<comment type="caution">
    <text evidence="1">The sequence shown here is derived from an EMBL/GenBank/DDBJ whole genome shotgun (WGS) entry which is preliminary data.</text>
</comment>
<keyword evidence="2" id="KW-1185">Reference proteome</keyword>
<proteinExistence type="predicted"/>
<reference evidence="1 2" key="1">
    <citation type="submission" date="2019-02" db="EMBL/GenBank/DDBJ databases">
        <title>Deep-cultivation of Planctomycetes and their phenomic and genomic characterization uncovers novel biology.</title>
        <authorList>
            <person name="Wiegand S."/>
            <person name="Jogler M."/>
            <person name="Boedeker C."/>
            <person name="Pinto D."/>
            <person name="Vollmers J."/>
            <person name="Rivas-Marin E."/>
            <person name="Kohn T."/>
            <person name="Peeters S.H."/>
            <person name="Heuer A."/>
            <person name="Rast P."/>
            <person name="Oberbeckmann S."/>
            <person name="Bunk B."/>
            <person name="Jeske O."/>
            <person name="Meyerdierks A."/>
            <person name="Storesund J.E."/>
            <person name="Kallscheuer N."/>
            <person name="Luecker S."/>
            <person name="Lage O.M."/>
            <person name="Pohl T."/>
            <person name="Merkel B.J."/>
            <person name="Hornburger P."/>
            <person name="Mueller R.-W."/>
            <person name="Bruemmer F."/>
            <person name="Labrenz M."/>
            <person name="Spormann A.M."/>
            <person name="Op Den Camp H."/>
            <person name="Overmann J."/>
            <person name="Amann R."/>
            <person name="Jetten M.S.M."/>
            <person name="Mascher T."/>
            <person name="Medema M.H."/>
            <person name="Devos D.P."/>
            <person name="Kaster A.-K."/>
            <person name="Ovreas L."/>
            <person name="Rohde M."/>
            <person name="Galperin M.Y."/>
            <person name="Jogler C."/>
        </authorList>
    </citation>
    <scope>NUCLEOTIDE SEQUENCE [LARGE SCALE GENOMIC DNA]</scope>
    <source>
        <strain evidence="1 2">Pan54</strain>
    </source>
</reference>
<gene>
    <name evidence="1" type="ORF">Pan54_51510</name>
</gene>
<dbReference type="Proteomes" id="UP000316095">
    <property type="component" value="Unassembled WGS sequence"/>
</dbReference>
<dbReference type="Pfam" id="PF19612">
    <property type="entry name" value="DUF6117"/>
    <property type="match status" value="1"/>
</dbReference>